<dbReference type="SUPFAM" id="SSF54285">
    <property type="entry name" value="MoaD/ThiS"/>
    <property type="match status" value="1"/>
</dbReference>
<keyword evidence="4" id="KW-1185">Reference proteome</keyword>
<evidence type="ECO:0000256" key="2">
    <source>
        <dbReference type="HAMAP-Rule" id="MF_00460"/>
    </source>
</evidence>
<dbReference type="Proteomes" id="UP001620460">
    <property type="component" value="Unassembled WGS sequence"/>
</dbReference>
<gene>
    <name evidence="3" type="ORF">ISP17_17125</name>
</gene>
<accession>A0ABW8JX04</accession>
<evidence type="ECO:0000313" key="4">
    <source>
        <dbReference type="Proteomes" id="UP001620460"/>
    </source>
</evidence>
<dbReference type="Gene3D" id="3.10.20.280">
    <property type="entry name" value="RnfH-like"/>
    <property type="match status" value="1"/>
</dbReference>
<evidence type="ECO:0000313" key="3">
    <source>
        <dbReference type="EMBL" id="MFK2905683.1"/>
    </source>
</evidence>
<dbReference type="Pfam" id="PF03658">
    <property type="entry name" value="Ub-RnfH"/>
    <property type="match status" value="1"/>
</dbReference>
<dbReference type="InterPro" id="IPR037021">
    <property type="entry name" value="RnfH_sf"/>
</dbReference>
<dbReference type="InterPro" id="IPR005346">
    <property type="entry name" value="RnfH"/>
</dbReference>
<evidence type="ECO:0000256" key="1">
    <source>
        <dbReference type="ARBA" id="ARBA00010645"/>
    </source>
</evidence>
<proteinExistence type="inferred from homology"/>
<name>A0ABW8JX04_9GAMM</name>
<organism evidence="3 4">
    <name type="scientific">Dyella ginsengisoli</name>
    <dbReference type="NCBI Taxonomy" id="363848"/>
    <lineage>
        <taxon>Bacteria</taxon>
        <taxon>Pseudomonadati</taxon>
        <taxon>Pseudomonadota</taxon>
        <taxon>Gammaproteobacteria</taxon>
        <taxon>Lysobacterales</taxon>
        <taxon>Rhodanobacteraceae</taxon>
        <taxon>Dyella</taxon>
    </lineage>
</organism>
<dbReference type="PANTHER" id="PTHR37483">
    <property type="entry name" value="UPF0125 PROTEIN RATB"/>
    <property type="match status" value="1"/>
</dbReference>
<comment type="similarity">
    <text evidence="1 2">Belongs to the UPF0125 (RnfH) family.</text>
</comment>
<dbReference type="RefSeq" id="WP_404635318.1">
    <property type="nucleotide sequence ID" value="NZ_JADIKM010000005.1"/>
</dbReference>
<dbReference type="InterPro" id="IPR016155">
    <property type="entry name" value="Mopterin_synth/thiamin_S_b"/>
</dbReference>
<comment type="caution">
    <text evidence="3">The sequence shown here is derived from an EMBL/GenBank/DDBJ whole genome shotgun (WGS) entry which is preliminary data.</text>
</comment>
<sequence>MAEPQVEIEIVWPRPEGPRSWRLRLPAGSTAADALATVVLAEGWSQDPFEGSPLGVFSRRIEPAYVLQGGDRLEIYRSLQVDPKDARRRRASRSR</sequence>
<protein>
    <recommendedName>
        <fullName evidence="2">UPF0125 protein ISP17_17125</fullName>
    </recommendedName>
</protein>
<reference evidence="3 4" key="1">
    <citation type="submission" date="2020-10" db="EMBL/GenBank/DDBJ databases">
        <title>Phylogeny of dyella-like bacteria.</title>
        <authorList>
            <person name="Fu J."/>
        </authorList>
    </citation>
    <scope>NUCLEOTIDE SEQUENCE [LARGE SCALE GENOMIC DNA]</scope>
    <source>
        <strain evidence="3 4">Gsoil3046</strain>
    </source>
</reference>
<dbReference type="PANTHER" id="PTHR37483:SF1">
    <property type="entry name" value="UPF0125 PROTEIN RATB"/>
    <property type="match status" value="1"/>
</dbReference>
<dbReference type="HAMAP" id="MF_00460">
    <property type="entry name" value="UPF0125_RnfH"/>
    <property type="match status" value="1"/>
</dbReference>
<dbReference type="EMBL" id="JADIKM010000005">
    <property type="protein sequence ID" value="MFK2905683.1"/>
    <property type="molecule type" value="Genomic_DNA"/>
</dbReference>